<sequence>MARTILSAAVLLASLGASQAQTGCYPRLGAYSGQYEGSCPNAGLKWTAVENTLGAFGRNCSDEPWTYNRKVRTFYNPKANEVFAMQDCDAPGAGQSSGIVKISVASDAVRRFHENKIPLQDKSARPLLAPSR</sequence>
<keyword evidence="3" id="KW-1185">Reference proteome</keyword>
<evidence type="ECO:0000313" key="3">
    <source>
        <dbReference type="Proteomes" id="UP000605848"/>
    </source>
</evidence>
<reference evidence="2" key="1">
    <citation type="submission" date="2021-01" db="EMBL/GenBank/DDBJ databases">
        <title>Microvirga sp.</title>
        <authorList>
            <person name="Kim M.K."/>
        </authorList>
    </citation>
    <scope>NUCLEOTIDE SEQUENCE</scope>
    <source>
        <strain evidence="2">5420S-16</strain>
    </source>
</reference>
<feature type="chain" id="PRO_5036921382" evidence="1">
    <location>
        <begin position="23"/>
        <end position="132"/>
    </location>
</feature>
<comment type="caution">
    <text evidence="2">The sequence shown here is derived from an EMBL/GenBank/DDBJ whole genome shotgun (WGS) entry which is preliminary data.</text>
</comment>
<organism evidence="2 3">
    <name type="scientific">Microvirga aerilata</name>
    <dbReference type="NCBI Taxonomy" id="670292"/>
    <lineage>
        <taxon>Bacteria</taxon>
        <taxon>Pseudomonadati</taxon>
        <taxon>Pseudomonadota</taxon>
        <taxon>Alphaproteobacteria</taxon>
        <taxon>Hyphomicrobiales</taxon>
        <taxon>Methylobacteriaceae</taxon>
        <taxon>Microvirga</taxon>
    </lineage>
</organism>
<evidence type="ECO:0000256" key="1">
    <source>
        <dbReference type="SAM" id="SignalP"/>
    </source>
</evidence>
<dbReference type="EMBL" id="JAEQMY010000003">
    <property type="protein sequence ID" value="MBL0402973.1"/>
    <property type="molecule type" value="Genomic_DNA"/>
</dbReference>
<accession>A0A937CW64</accession>
<dbReference type="AlphaFoldDB" id="A0A937CW64"/>
<dbReference type="Proteomes" id="UP000605848">
    <property type="component" value="Unassembled WGS sequence"/>
</dbReference>
<gene>
    <name evidence="2" type="ORF">JKG68_03225</name>
</gene>
<dbReference type="RefSeq" id="WP_202055817.1">
    <property type="nucleotide sequence ID" value="NZ_JAEQMY010000003.1"/>
</dbReference>
<feature type="signal peptide" evidence="1">
    <location>
        <begin position="1"/>
        <end position="22"/>
    </location>
</feature>
<keyword evidence="1" id="KW-0732">Signal</keyword>
<evidence type="ECO:0000313" key="2">
    <source>
        <dbReference type="EMBL" id="MBL0402973.1"/>
    </source>
</evidence>
<protein>
    <submittedName>
        <fullName evidence="2">Uncharacterized protein</fullName>
    </submittedName>
</protein>
<proteinExistence type="predicted"/>
<name>A0A937CW64_9HYPH</name>